<gene>
    <name evidence="6" type="ORF">PNEJI1_003529</name>
</gene>
<proteinExistence type="inferred from homology"/>
<dbReference type="CDD" id="cd05676">
    <property type="entry name" value="M20_dipept_like_CNDP"/>
    <property type="match status" value="1"/>
</dbReference>
<reference evidence="6 7" key="1">
    <citation type="journal article" date="2012" name="MBio">
        <title>De novo assembly of the Pneumocystis jirovecii genome from a single bronchoalveolar lavage fluid specimen from a patient.</title>
        <authorList>
            <person name="Cisse O.H."/>
            <person name="Pagni M."/>
            <person name="Hauser P.M."/>
        </authorList>
    </citation>
    <scope>NUCLEOTIDE SEQUENCE [LARGE SCALE GENOMIC DNA]</scope>
    <source>
        <strain evidence="6 7">SE8</strain>
    </source>
</reference>
<comment type="caution">
    <text evidence="6">The sequence shown here is derived from an EMBL/GenBank/DDBJ whole genome shotgun (WGS) entry which is preliminary data.</text>
</comment>
<keyword evidence="3" id="KW-0479">Metal-binding</keyword>
<evidence type="ECO:0000256" key="3">
    <source>
        <dbReference type="ARBA" id="ARBA00022723"/>
    </source>
</evidence>
<dbReference type="InterPro" id="IPR002933">
    <property type="entry name" value="Peptidase_M20"/>
</dbReference>
<evidence type="ECO:0000256" key="1">
    <source>
        <dbReference type="ARBA" id="ARBA00006247"/>
    </source>
</evidence>
<dbReference type="EMBL" id="CAKM01000012">
    <property type="protein sequence ID" value="CCJ28132.1"/>
    <property type="molecule type" value="Genomic_DNA"/>
</dbReference>
<dbReference type="SUPFAM" id="SSF53187">
    <property type="entry name" value="Zn-dependent exopeptidases"/>
    <property type="match status" value="1"/>
</dbReference>
<keyword evidence="2" id="KW-0645">Protease</keyword>
<dbReference type="InParanoid" id="L0P7D2"/>
<feature type="domain" description="Peptidase M20 dimerisation" evidence="5">
    <location>
        <begin position="186"/>
        <end position="346"/>
    </location>
</feature>
<dbReference type="GO" id="GO:0008233">
    <property type="term" value="F:peptidase activity"/>
    <property type="evidence" value="ECO:0007669"/>
    <property type="project" value="UniProtKB-KW"/>
</dbReference>
<dbReference type="Gene3D" id="3.40.630.10">
    <property type="entry name" value="Zn peptidases"/>
    <property type="match status" value="1"/>
</dbReference>
<dbReference type="PANTHER" id="PTHR43270">
    <property type="entry name" value="BETA-ALA-HIS DIPEPTIDASE"/>
    <property type="match status" value="1"/>
</dbReference>
<dbReference type="InterPro" id="IPR051458">
    <property type="entry name" value="Cyt/Met_Dipeptidase"/>
</dbReference>
<evidence type="ECO:0000313" key="7">
    <source>
        <dbReference type="Proteomes" id="UP000010422"/>
    </source>
</evidence>
<sequence length="455" mass="50796">MAFLDRFYDAVDVLSEKFIERLSEAVSIPSISCSALHRKYVIEMADFLYKEMKNLNIDVEKRFLGTQVLDNQEIELPPLVIGKYGNDKNKKNVLIYGHETGRMYGRGISDDKGPVLGWLNTVEAFQNAGIDLPVNLVFCFEGMEENGSVGLDEFVKAEAQKYFADVDYVCISDNYWLGTKKPCLTYGLRGISCYSVTIKGPNADLHSGVFGGIIHEPMTDLIHLFSSLVKPDGTILIPGIMDQVELLSEKENALYDGISITMEDIYHSAGSKTTIYDKEKCILMHRYYFKWRYPSLSLHGIEGAFSLPGIKTVIPSKVSGKFSIRLVPNMNPEDVCILVKKHLESVFLSLGSKNTLIVDYLHGSKAWVSSPDHPNYKAAEKATKKIYGVVPDFTREGGSIPVALTFEDCLNKNVLLLPMGRGDDGAHSINEKLDKSNFIQGTKLFGTYLYEISIS</sequence>
<evidence type="ECO:0000256" key="4">
    <source>
        <dbReference type="ARBA" id="ARBA00022801"/>
    </source>
</evidence>
<dbReference type="GO" id="GO:0006508">
    <property type="term" value="P:proteolysis"/>
    <property type="evidence" value="ECO:0007669"/>
    <property type="project" value="UniProtKB-KW"/>
</dbReference>
<dbReference type="FunCoup" id="L0P7D2">
    <property type="interactions" value="128"/>
</dbReference>
<name>L0P7D2_PNEJI</name>
<accession>L0P7D2</accession>
<dbReference type="InterPro" id="IPR001261">
    <property type="entry name" value="ArgE/DapE_CS"/>
</dbReference>
<keyword evidence="4" id="KW-0378">Hydrolase</keyword>
<evidence type="ECO:0000313" key="6">
    <source>
        <dbReference type="EMBL" id="CCJ28132.1"/>
    </source>
</evidence>
<protein>
    <recommendedName>
        <fullName evidence="5">Peptidase M20 dimerisation domain-containing protein</fullName>
    </recommendedName>
</protein>
<dbReference type="Gene3D" id="3.30.70.360">
    <property type="match status" value="1"/>
</dbReference>
<comment type="similarity">
    <text evidence="1">Belongs to the peptidase M20A family.</text>
</comment>
<evidence type="ECO:0000259" key="5">
    <source>
        <dbReference type="Pfam" id="PF07687"/>
    </source>
</evidence>
<dbReference type="VEuPathDB" id="FungiDB:PNEJI1_003529"/>
<organism evidence="7">
    <name type="scientific">Pneumocystis jirovecii</name>
    <name type="common">Human pneumocystis pneumonia agent</name>
    <dbReference type="NCBI Taxonomy" id="42068"/>
    <lineage>
        <taxon>Eukaryota</taxon>
        <taxon>Fungi</taxon>
        <taxon>Dikarya</taxon>
        <taxon>Ascomycota</taxon>
        <taxon>Taphrinomycotina</taxon>
        <taxon>Pneumocystomycetes</taxon>
        <taxon>Pneumocystaceae</taxon>
        <taxon>Pneumocystis</taxon>
    </lineage>
</organism>
<dbReference type="PROSITE" id="PS00759">
    <property type="entry name" value="ARGE_DAPE_CPG2_2"/>
    <property type="match status" value="1"/>
</dbReference>
<dbReference type="Pfam" id="PF07687">
    <property type="entry name" value="M20_dimer"/>
    <property type="match status" value="1"/>
</dbReference>
<evidence type="ECO:0000256" key="2">
    <source>
        <dbReference type="ARBA" id="ARBA00022670"/>
    </source>
</evidence>
<dbReference type="Pfam" id="PF01546">
    <property type="entry name" value="Peptidase_M20"/>
    <property type="match status" value="1"/>
</dbReference>
<dbReference type="GO" id="GO:0046872">
    <property type="term" value="F:metal ion binding"/>
    <property type="evidence" value="ECO:0007669"/>
    <property type="project" value="UniProtKB-KW"/>
</dbReference>
<dbReference type="STRING" id="1209962.L0P7D2"/>
<dbReference type="AlphaFoldDB" id="L0P7D2"/>
<dbReference type="PANTHER" id="PTHR43270:SF4">
    <property type="entry name" value="CARNOSINE DIPEPTIDASE 2, ISOFORM A"/>
    <property type="match status" value="1"/>
</dbReference>
<dbReference type="Proteomes" id="UP000010422">
    <property type="component" value="Unassembled WGS sequence"/>
</dbReference>
<dbReference type="InterPro" id="IPR011650">
    <property type="entry name" value="Peptidase_M20_dimer"/>
</dbReference>